<dbReference type="EMBL" id="JANPWB010000015">
    <property type="protein sequence ID" value="KAJ1092321.1"/>
    <property type="molecule type" value="Genomic_DNA"/>
</dbReference>
<sequence>MDCVVPLNVSVLGIGYKSFKPTPSQDFTLRSLRCTSHRAGREVTLVRRCQPEAQYSLRYDYYVRGALFASWHPSFPLFLHLCSLTLISQVYVLYSASHARH</sequence>
<dbReference type="Proteomes" id="UP001066276">
    <property type="component" value="Chromosome 11"/>
</dbReference>
<gene>
    <name evidence="1" type="ORF">NDU88_005432</name>
</gene>
<reference evidence="1" key="1">
    <citation type="journal article" date="2022" name="bioRxiv">
        <title>Sequencing and chromosome-scale assembly of the giantPleurodeles waltlgenome.</title>
        <authorList>
            <person name="Brown T."/>
            <person name="Elewa A."/>
            <person name="Iarovenko S."/>
            <person name="Subramanian E."/>
            <person name="Araus A.J."/>
            <person name="Petzold A."/>
            <person name="Susuki M."/>
            <person name="Suzuki K.-i.T."/>
            <person name="Hayashi T."/>
            <person name="Toyoda A."/>
            <person name="Oliveira C."/>
            <person name="Osipova E."/>
            <person name="Leigh N.D."/>
            <person name="Simon A."/>
            <person name="Yun M.H."/>
        </authorList>
    </citation>
    <scope>NUCLEOTIDE SEQUENCE</scope>
    <source>
        <strain evidence="1">20211129_DDA</strain>
        <tissue evidence="1">Liver</tissue>
    </source>
</reference>
<evidence type="ECO:0000313" key="2">
    <source>
        <dbReference type="Proteomes" id="UP001066276"/>
    </source>
</evidence>
<organism evidence="1 2">
    <name type="scientific">Pleurodeles waltl</name>
    <name type="common">Iberian ribbed newt</name>
    <dbReference type="NCBI Taxonomy" id="8319"/>
    <lineage>
        <taxon>Eukaryota</taxon>
        <taxon>Metazoa</taxon>
        <taxon>Chordata</taxon>
        <taxon>Craniata</taxon>
        <taxon>Vertebrata</taxon>
        <taxon>Euteleostomi</taxon>
        <taxon>Amphibia</taxon>
        <taxon>Batrachia</taxon>
        <taxon>Caudata</taxon>
        <taxon>Salamandroidea</taxon>
        <taxon>Salamandridae</taxon>
        <taxon>Pleurodelinae</taxon>
        <taxon>Pleurodeles</taxon>
    </lineage>
</organism>
<name>A0AAV7LLF8_PLEWA</name>
<accession>A0AAV7LLF8</accession>
<comment type="caution">
    <text evidence="1">The sequence shown here is derived from an EMBL/GenBank/DDBJ whole genome shotgun (WGS) entry which is preliminary data.</text>
</comment>
<protein>
    <submittedName>
        <fullName evidence="1">Uncharacterized protein</fullName>
    </submittedName>
</protein>
<proteinExistence type="predicted"/>
<keyword evidence="2" id="KW-1185">Reference proteome</keyword>
<evidence type="ECO:0000313" key="1">
    <source>
        <dbReference type="EMBL" id="KAJ1092321.1"/>
    </source>
</evidence>
<dbReference type="AlphaFoldDB" id="A0AAV7LLF8"/>